<dbReference type="PANTHER" id="PTHR11731:SF193">
    <property type="entry name" value="DIPEPTIDYL PEPTIDASE 9"/>
    <property type="match status" value="1"/>
</dbReference>
<evidence type="ECO:0000313" key="4">
    <source>
        <dbReference type="Proteomes" id="UP000598146"/>
    </source>
</evidence>
<dbReference type="Gene3D" id="2.140.10.30">
    <property type="entry name" value="Dipeptidylpeptidase IV, N-terminal domain"/>
    <property type="match status" value="2"/>
</dbReference>
<dbReference type="InterPro" id="IPR050278">
    <property type="entry name" value="Serine_Prot_S9B/DPPIV"/>
</dbReference>
<accession>A0A931FWF2</accession>
<evidence type="ECO:0000259" key="2">
    <source>
        <dbReference type="Pfam" id="PF00326"/>
    </source>
</evidence>
<protein>
    <submittedName>
        <fullName evidence="3">Prolyl oligopeptidase family serine peptidase</fullName>
    </submittedName>
</protein>
<name>A0A931FWF2_9ACTN</name>
<feature type="domain" description="Peptidase S9 prolyl oligopeptidase catalytic" evidence="2">
    <location>
        <begin position="474"/>
        <end position="597"/>
    </location>
</feature>
<proteinExistence type="predicted"/>
<dbReference type="InterPro" id="IPR029058">
    <property type="entry name" value="AB_hydrolase_fold"/>
</dbReference>
<dbReference type="GO" id="GO:0008236">
    <property type="term" value="F:serine-type peptidase activity"/>
    <property type="evidence" value="ECO:0007669"/>
    <property type="project" value="InterPro"/>
</dbReference>
<dbReference type="InterPro" id="IPR001375">
    <property type="entry name" value="Peptidase_S9_cat"/>
</dbReference>
<organism evidence="3 4">
    <name type="scientific">Actinoplanes aureus</name>
    <dbReference type="NCBI Taxonomy" id="2792083"/>
    <lineage>
        <taxon>Bacteria</taxon>
        <taxon>Bacillati</taxon>
        <taxon>Actinomycetota</taxon>
        <taxon>Actinomycetes</taxon>
        <taxon>Micromonosporales</taxon>
        <taxon>Micromonosporaceae</taxon>
        <taxon>Actinoplanes</taxon>
    </lineage>
</organism>
<dbReference type="PANTHER" id="PTHR11731">
    <property type="entry name" value="PROTEASE FAMILY S9B,C DIPEPTIDYL-PEPTIDASE IV-RELATED"/>
    <property type="match status" value="1"/>
</dbReference>
<sequence length="639" mass="68344">MNQQQSAGGQLFASGHGRYCTRDHRPVRSTSPRFAPRETVLISDAVDVEYPHTVRIGADGERLVFLRSSSLWLFETAAGSERLVAAGPVDSYAIDRDARVAAFARSGELFRADLVAGTVTAIPTAGPVHDPRPDPAGRDIGYITDPYGSAALRVAGPDGDRLLAGEPGNAWREHGGTISWGMAGTGAAEFGRTRGWWWAPDGGQILAVRTAKSASLHLLDLDDGWVDVHWDRETYPYLAQVRWHGGGPLITVLRRMQQHGLVLSVDPRTGETQVHAELADARWVEPIPGTPRHLPDGRVLVGGELAHDGFDARCLFADGSLLTPPGLYVRRVAGTLPREDGPAGSPDLIVEGNLGDPAAREVFRVRTSLGGGGPEVSRIPVRCGPHGVTVGGGLLVAGEQVWRGDTRVATLRSYAPELTYRPEPVFERVTDRRLPAAVLYPTGFVAGTRLPVLVTLGDGPGHQQVVADAAAWQERQWWADSGFAVVSIDSRGTPGVAPSFEKAVHRRLADLVLADQADALNALVGKHPDLDLTRVAVRGHGLGGWLAALAVLWMPEVFHRAVAREPVIDWTRLPAPIAERYLGDPHDSADVYARHSLVEAGSSPAVLLVGATLAGFRSVAAATPAEELAFLHSHDAEAA</sequence>
<keyword evidence="4" id="KW-1185">Reference proteome</keyword>
<dbReference type="SUPFAM" id="SSF53474">
    <property type="entry name" value="alpha/beta-Hydrolases"/>
    <property type="match status" value="1"/>
</dbReference>
<dbReference type="Gene3D" id="3.40.50.1820">
    <property type="entry name" value="alpha/beta hydrolase"/>
    <property type="match status" value="1"/>
</dbReference>
<evidence type="ECO:0000256" key="1">
    <source>
        <dbReference type="SAM" id="MobiDB-lite"/>
    </source>
</evidence>
<dbReference type="EMBL" id="JADQTO010000004">
    <property type="protein sequence ID" value="MBG0561717.1"/>
    <property type="molecule type" value="Genomic_DNA"/>
</dbReference>
<reference evidence="3" key="1">
    <citation type="submission" date="2020-11" db="EMBL/GenBank/DDBJ databases">
        <title>Isolation and identification of active actinomycetes.</title>
        <authorList>
            <person name="Sun X."/>
        </authorList>
    </citation>
    <scope>NUCLEOTIDE SEQUENCE</scope>
    <source>
        <strain evidence="3">NEAU-A11</strain>
    </source>
</reference>
<dbReference type="GO" id="GO:0008239">
    <property type="term" value="F:dipeptidyl-peptidase activity"/>
    <property type="evidence" value="ECO:0007669"/>
    <property type="project" value="TreeGrafter"/>
</dbReference>
<dbReference type="Proteomes" id="UP000598146">
    <property type="component" value="Unassembled WGS sequence"/>
</dbReference>
<gene>
    <name evidence="3" type="ORF">I4J89_09605</name>
</gene>
<dbReference type="AlphaFoldDB" id="A0A931FWF2"/>
<dbReference type="Pfam" id="PF00326">
    <property type="entry name" value="Peptidase_S9"/>
    <property type="match status" value="1"/>
</dbReference>
<evidence type="ECO:0000313" key="3">
    <source>
        <dbReference type="EMBL" id="MBG0561717.1"/>
    </source>
</evidence>
<comment type="caution">
    <text evidence="3">The sequence shown here is derived from an EMBL/GenBank/DDBJ whole genome shotgun (WGS) entry which is preliminary data.</text>
</comment>
<feature type="region of interest" description="Disordered" evidence="1">
    <location>
        <begin position="1"/>
        <end position="31"/>
    </location>
</feature>
<dbReference type="GO" id="GO:0006508">
    <property type="term" value="P:proteolysis"/>
    <property type="evidence" value="ECO:0007669"/>
    <property type="project" value="InterPro"/>
</dbReference>
<dbReference type="SUPFAM" id="SSF82171">
    <property type="entry name" value="DPP6 N-terminal domain-like"/>
    <property type="match status" value="1"/>
</dbReference>